<organism evidence="3 4">
    <name type="scientific">Propioniciclava tarda</name>
    <dbReference type="NCBI Taxonomy" id="433330"/>
    <lineage>
        <taxon>Bacteria</taxon>
        <taxon>Bacillati</taxon>
        <taxon>Actinomycetota</taxon>
        <taxon>Actinomycetes</taxon>
        <taxon>Propionibacteriales</taxon>
        <taxon>Propionibacteriaceae</taxon>
        <taxon>Propioniciclava</taxon>
    </lineage>
</organism>
<evidence type="ECO:0000313" key="4">
    <source>
        <dbReference type="Proteomes" id="UP000291933"/>
    </source>
</evidence>
<comment type="caution">
    <text evidence="3">The sequence shown here is derived from an EMBL/GenBank/DDBJ whole genome shotgun (WGS) entry which is preliminary data.</text>
</comment>
<evidence type="ECO:0000256" key="1">
    <source>
        <dbReference type="SAM" id="Phobius"/>
    </source>
</evidence>
<gene>
    <name evidence="3" type="ORF">ET996_12785</name>
</gene>
<keyword evidence="1" id="KW-0472">Membrane</keyword>
<reference evidence="3 4" key="1">
    <citation type="submission" date="2019-01" db="EMBL/GenBank/DDBJ databases">
        <title>Lactibacter flavus gen. nov., sp. nov., a novel bacterium of the family Propionibacteriaceae isolated from raw milk and dairy products.</title>
        <authorList>
            <person name="Huptas C."/>
            <person name="Wenning M."/>
            <person name="Breitenwieser F."/>
            <person name="Doll E."/>
            <person name="Von Neubeck M."/>
            <person name="Busse H.-J."/>
            <person name="Scherer S."/>
        </authorList>
    </citation>
    <scope>NUCLEOTIDE SEQUENCE [LARGE SCALE GENOMIC DNA]</scope>
    <source>
        <strain evidence="3 4">DSM 22130</strain>
    </source>
</reference>
<dbReference type="OrthoDB" id="3748531at2"/>
<name>A0A4Q9KIQ3_PROTD</name>
<keyword evidence="1" id="KW-1133">Transmembrane helix</keyword>
<dbReference type="RefSeq" id="WP_131172951.1">
    <property type="nucleotide sequence ID" value="NZ_FXTL01000021.1"/>
</dbReference>
<dbReference type="EMBL" id="SDMR01000020">
    <property type="protein sequence ID" value="TBT93002.1"/>
    <property type="molecule type" value="Genomic_DNA"/>
</dbReference>
<evidence type="ECO:0000259" key="2">
    <source>
        <dbReference type="Pfam" id="PF08044"/>
    </source>
</evidence>
<keyword evidence="1" id="KW-0812">Transmembrane</keyword>
<feature type="domain" description="DUF1707" evidence="2">
    <location>
        <begin position="20"/>
        <end position="68"/>
    </location>
</feature>
<proteinExistence type="predicted"/>
<protein>
    <submittedName>
        <fullName evidence="3">DUF1707 domain-containing protein</fullName>
    </submittedName>
</protein>
<dbReference type="AlphaFoldDB" id="A0A4Q9KIQ3"/>
<dbReference type="InterPro" id="IPR012551">
    <property type="entry name" value="DUF1707_SHOCT-like"/>
</dbReference>
<accession>A0A4Q9KIQ3</accession>
<evidence type="ECO:0000313" key="3">
    <source>
        <dbReference type="EMBL" id="TBT93002.1"/>
    </source>
</evidence>
<keyword evidence="4" id="KW-1185">Reference proteome</keyword>
<dbReference type="Pfam" id="PF08044">
    <property type="entry name" value="DUF1707"/>
    <property type="match status" value="1"/>
</dbReference>
<dbReference type="Proteomes" id="UP000291933">
    <property type="component" value="Unassembled WGS sequence"/>
</dbReference>
<feature type="transmembrane region" description="Helical" evidence="1">
    <location>
        <begin position="99"/>
        <end position="121"/>
    </location>
</feature>
<sequence length="122" mass="13086">MTNLPISSKYVSTPERPVDAAERETLVDRVNTAFESGAIDDLDYRRYLDAVFAATTLGELRPVVENLPAVATYATPGNIESSTLRPGEVSTARTPSGRLILIALSTISVAAIVLVILVSLLR</sequence>